<feature type="region of interest" description="Disordered" evidence="1">
    <location>
        <begin position="75"/>
        <end position="97"/>
    </location>
</feature>
<dbReference type="Gene3D" id="3.20.20.370">
    <property type="entry name" value="Glycoside hydrolase/deacetylase"/>
    <property type="match status" value="1"/>
</dbReference>
<dbReference type="Proteomes" id="UP001596492">
    <property type="component" value="Unassembled WGS sequence"/>
</dbReference>
<evidence type="ECO:0000313" key="3">
    <source>
        <dbReference type="Proteomes" id="UP001596492"/>
    </source>
</evidence>
<dbReference type="PANTHER" id="PTHR30105:SF2">
    <property type="entry name" value="DIVERGENT POLYSACCHARIDE DEACETYLASE SUPERFAMILY"/>
    <property type="match status" value="1"/>
</dbReference>
<dbReference type="InterPro" id="IPR006837">
    <property type="entry name" value="Divergent_DAC"/>
</dbReference>
<proteinExistence type="predicted"/>
<sequence length="419" mass="44644">MSSTLKHNTSPLNTGLKHAALGLTSIGIVFGLSAAFVQLTGNEDAGSPQASVGLFAERAGPAPALKSRLDEPPLIHEVPSEHGTQTASHTEDDEPSLPVSYPAEGATAQAEIASTGDGSDIRITRLAPEVAPEPEAEKERIPLTRAPVSGLYENGAVGRLPKIADDGRRPAEVYARPHTPTGKPQIALIVGGLGIKRSLTMQAISDLPPEVTLSFVPYSADLQTWVNRARAAGHEVLLEMPMEPYDYPNVDTGPDTLLTTLSAEENERRLKVVLGQTTGYFGVINYQGARLATESRVLKPIMEELNRRGLALIYDGAANRSVFPSIAEEIDMNFAEADRIVDTVPSADAIDRNLLHLEALALQNNSALGVGFAFPVTVDQFKQWSETIDSDVYELVPASVAAGINTARPEGSGDDTGNE</sequence>
<dbReference type="RefSeq" id="WP_382167383.1">
    <property type="nucleotide sequence ID" value="NZ_JBHTBR010000005.1"/>
</dbReference>
<gene>
    <name evidence="2" type="ORF">ACFQS8_10995</name>
</gene>
<keyword evidence="3" id="KW-1185">Reference proteome</keyword>
<reference evidence="3" key="1">
    <citation type="journal article" date="2019" name="Int. J. Syst. Evol. Microbiol.">
        <title>The Global Catalogue of Microorganisms (GCM) 10K type strain sequencing project: providing services to taxonomists for standard genome sequencing and annotation.</title>
        <authorList>
            <consortium name="The Broad Institute Genomics Platform"/>
            <consortium name="The Broad Institute Genome Sequencing Center for Infectious Disease"/>
            <person name="Wu L."/>
            <person name="Ma J."/>
        </authorList>
    </citation>
    <scope>NUCLEOTIDE SEQUENCE [LARGE SCALE GENOMIC DNA]</scope>
    <source>
        <strain evidence="3">CCUG 51308</strain>
    </source>
</reference>
<organism evidence="2 3">
    <name type="scientific">Hirschia litorea</name>
    <dbReference type="NCBI Taxonomy" id="1199156"/>
    <lineage>
        <taxon>Bacteria</taxon>
        <taxon>Pseudomonadati</taxon>
        <taxon>Pseudomonadota</taxon>
        <taxon>Alphaproteobacteria</taxon>
        <taxon>Hyphomonadales</taxon>
        <taxon>Hyphomonadaceae</taxon>
        <taxon>Hirschia</taxon>
    </lineage>
</organism>
<protein>
    <submittedName>
        <fullName evidence="2">Divergent polysaccharide deacetylase family protein</fullName>
    </submittedName>
</protein>
<evidence type="ECO:0000256" key="1">
    <source>
        <dbReference type="SAM" id="MobiDB-lite"/>
    </source>
</evidence>
<dbReference type="PANTHER" id="PTHR30105">
    <property type="entry name" value="UNCHARACTERIZED YIBQ-RELATED"/>
    <property type="match status" value="1"/>
</dbReference>
<comment type="caution">
    <text evidence="2">The sequence shown here is derived from an EMBL/GenBank/DDBJ whole genome shotgun (WGS) entry which is preliminary data.</text>
</comment>
<dbReference type="Pfam" id="PF04748">
    <property type="entry name" value="Polysacc_deac_2"/>
    <property type="match status" value="1"/>
</dbReference>
<name>A0ABW2IMB4_9PROT</name>
<evidence type="ECO:0000313" key="2">
    <source>
        <dbReference type="EMBL" id="MFC7292144.1"/>
    </source>
</evidence>
<dbReference type="InterPro" id="IPR011330">
    <property type="entry name" value="Glyco_hydro/deAcase_b/a-brl"/>
</dbReference>
<dbReference type="SUPFAM" id="SSF88713">
    <property type="entry name" value="Glycoside hydrolase/deacetylase"/>
    <property type="match status" value="1"/>
</dbReference>
<dbReference type="EMBL" id="JBHTBR010000005">
    <property type="protein sequence ID" value="MFC7292144.1"/>
    <property type="molecule type" value="Genomic_DNA"/>
</dbReference>
<dbReference type="CDD" id="cd10936">
    <property type="entry name" value="CE4_DAC2"/>
    <property type="match status" value="1"/>
</dbReference>
<accession>A0ABW2IMB4</accession>